<organism evidence="3 4">
    <name type="scientific">Salimicrobium flavidum</name>
    <dbReference type="NCBI Taxonomy" id="570947"/>
    <lineage>
        <taxon>Bacteria</taxon>
        <taxon>Bacillati</taxon>
        <taxon>Bacillota</taxon>
        <taxon>Bacilli</taxon>
        <taxon>Bacillales</taxon>
        <taxon>Bacillaceae</taxon>
        <taxon>Salimicrobium</taxon>
    </lineage>
</organism>
<dbReference type="PANTHER" id="PTHR43434:SF1">
    <property type="entry name" value="PHOSPHOGLYCOLATE PHOSPHATASE"/>
    <property type="match status" value="1"/>
</dbReference>
<gene>
    <name evidence="3" type="ORF">SAMN05421687_104107</name>
</gene>
<dbReference type="GO" id="GO:0006281">
    <property type="term" value="P:DNA repair"/>
    <property type="evidence" value="ECO:0007669"/>
    <property type="project" value="TreeGrafter"/>
</dbReference>
<dbReference type="SFLD" id="SFLDS00003">
    <property type="entry name" value="Haloacid_Dehalogenase"/>
    <property type="match status" value="1"/>
</dbReference>
<dbReference type="AlphaFoldDB" id="A0A1N7J805"/>
<evidence type="ECO:0000256" key="1">
    <source>
        <dbReference type="ARBA" id="ARBA00022801"/>
    </source>
</evidence>
<dbReference type="EMBL" id="FTOC01000004">
    <property type="protein sequence ID" value="SIS45439.1"/>
    <property type="molecule type" value="Genomic_DNA"/>
</dbReference>
<dbReference type="Gene3D" id="3.40.50.1000">
    <property type="entry name" value="HAD superfamily/HAD-like"/>
    <property type="match status" value="1"/>
</dbReference>
<keyword evidence="2" id="KW-0460">Magnesium</keyword>
<dbReference type="InterPro" id="IPR041492">
    <property type="entry name" value="HAD_2"/>
</dbReference>
<dbReference type="Proteomes" id="UP000187608">
    <property type="component" value="Unassembled WGS sequence"/>
</dbReference>
<keyword evidence="1" id="KW-0378">Hydrolase</keyword>
<dbReference type="InterPro" id="IPR050155">
    <property type="entry name" value="HAD-like_hydrolase_sf"/>
</dbReference>
<accession>A0A1N7J805</accession>
<dbReference type="PANTHER" id="PTHR43434">
    <property type="entry name" value="PHOSPHOGLYCOLATE PHOSPHATASE"/>
    <property type="match status" value="1"/>
</dbReference>
<dbReference type="InterPro" id="IPR023198">
    <property type="entry name" value="PGP-like_dom2"/>
</dbReference>
<proteinExistence type="predicted"/>
<dbReference type="SFLD" id="SFLDG01129">
    <property type="entry name" value="C1.5:_HAD__Beta-PGM__Phosphata"/>
    <property type="match status" value="1"/>
</dbReference>
<dbReference type="OrthoDB" id="9792518at2"/>
<dbReference type="InterPro" id="IPR036412">
    <property type="entry name" value="HAD-like_sf"/>
</dbReference>
<evidence type="ECO:0000313" key="3">
    <source>
        <dbReference type="EMBL" id="SIS45439.1"/>
    </source>
</evidence>
<dbReference type="SUPFAM" id="SSF56784">
    <property type="entry name" value="HAD-like"/>
    <property type="match status" value="1"/>
</dbReference>
<dbReference type="Gene3D" id="1.10.150.240">
    <property type="entry name" value="Putative phosphatase, domain 2"/>
    <property type="match status" value="1"/>
</dbReference>
<protein>
    <submittedName>
        <fullName evidence="3">Phosphoglycolate phosphatase</fullName>
    </submittedName>
</protein>
<dbReference type="GO" id="GO:0008967">
    <property type="term" value="F:phosphoglycolate phosphatase activity"/>
    <property type="evidence" value="ECO:0007669"/>
    <property type="project" value="TreeGrafter"/>
</dbReference>
<dbReference type="Pfam" id="PF13419">
    <property type="entry name" value="HAD_2"/>
    <property type="match status" value="1"/>
</dbReference>
<evidence type="ECO:0000256" key="2">
    <source>
        <dbReference type="ARBA" id="ARBA00022842"/>
    </source>
</evidence>
<keyword evidence="4" id="KW-1185">Reference proteome</keyword>
<dbReference type="InterPro" id="IPR023214">
    <property type="entry name" value="HAD_sf"/>
</dbReference>
<sequence length="205" mass="23684">MDSIIFDLDGTLWDPIDTVKDAWNEEVWSRRPEEKELTREDLEGVMGLQLEGVAEKLLPHVEKEEREEILYACFSRENDLLSEQGGRLFPEVEETLQVLSENYPLFIVSNCHDGYIEAFYEAHGLERYFKDYENPGRTGLSKGENIELVMERNGLKDAVYIGDTSRDEKAARQADIPFYYASYGFGEAENYERKVEAFSDLKSLV</sequence>
<name>A0A1N7J805_9BACI</name>
<evidence type="ECO:0000313" key="4">
    <source>
        <dbReference type="Proteomes" id="UP000187608"/>
    </source>
</evidence>
<reference evidence="4" key="1">
    <citation type="submission" date="2017-01" db="EMBL/GenBank/DDBJ databases">
        <authorList>
            <person name="Varghese N."/>
            <person name="Submissions S."/>
        </authorList>
    </citation>
    <scope>NUCLEOTIDE SEQUENCE [LARGE SCALE GENOMIC DNA]</scope>
    <source>
        <strain evidence="4">DSM 23127</strain>
    </source>
</reference>
<dbReference type="STRING" id="570947.SAMN05421687_104107"/>
<dbReference type="RefSeq" id="WP_076558265.1">
    <property type="nucleotide sequence ID" value="NZ_FTOC01000004.1"/>
</dbReference>